<reference evidence="1" key="1">
    <citation type="submission" date="2020-08" db="EMBL/GenBank/DDBJ databases">
        <title>Multicomponent nature underlies the extraordinary mechanical properties of spider dragline silk.</title>
        <authorList>
            <person name="Kono N."/>
            <person name="Nakamura H."/>
            <person name="Mori M."/>
            <person name="Yoshida Y."/>
            <person name="Ohtoshi R."/>
            <person name="Malay A.D."/>
            <person name="Moran D.A.P."/>
            <person name="Tomita M."/>
            <person name="Numata K."/>
            <person name="Arakawa K."/>
        </authorList>
    </citation>
    <scope>NUCLEOTIDE SEQUENCE</scope>
</reference>
<dbReference type="EMBL" id="BMAW01081156">
    <property type="protein sequence ID" value="GFU23132.1"/>
    <property type="molecule type" value="Genomic_DNA"/>
</dbReference>
<name>A0A8X6QK25_NEPPI</name>
<sequence length="171" mass="19745">MYFSLKLRAILHPLCVYNNDKISRKILKIREVTTLFAELPSDSDSDASDVTSDLDEEEFIEPPERITEVEEIVEEESDIYNYDIEAAELSDSSVPFWSKQEVEITLPEFKEDYGLTGEILDLNDSSLANVFLSILSFQFIEHIVIQSNLYAKKNNVCFLLWILTSFNDFLL</sequence>
<dbReference type="Proteomes" id="UP000887013">
    <property type="component" value="Unassembled WGS sequence"/>
</dbReference>
<protein>
    <submittedName>
        <fullName evidence="1">Uncharacterized protein</fullName>
    </submittedName>
</protein>
<proteinExistence type="predicted"/>
<comment type="caution">
    <text evidence="1">The sequence shown here is derived from an EMBL/GenBank/DDBJ whole genome shotgun (WGS) entry which is preliminary data.</text>
</comment>
<accession>A0A8X6QK25</accession>
<evidence type="ECO:0000313" key="2">
    <source>
        <dbReference type="Proteomes" id="UP000887013"/>
    </source>
</evidence>
<organism evidence="1 2">
    <name type="scientific">Nephila pilipes</name>
    <name type="common">Giant wood spider</name>
    <name type="synonym">Nephila maculata</name>
    <dbReference type="NCBI Taxonomy" id="299642"/>
    <lineage>
        <taxon>Eukaryota</taxon>
        <taxon>Metazoa</taxon>
        <taxon>Ecdysozoa</taxon>
        <taxon>Arthropoda</taxon>
        <taxon>Chelicerata</taxon>
        <taxon>Arachnida</taxon>
        <taxon>Araneae</taxon>
        <taxon>Araneomorphae</taxon>
        <taxon>Entelegynae</taxon>
        <taxon>Araneoidea</taxon>
        <taxon>Nephilidae</taxon>
        <taxon>Nephila</taxon>
    </lineage>
</organism>
<evidence type="ECO:0000313" key="1">
    <source>
        <dbReference type="EMBL" id="GFU23132.1"/>
    </source>
</evidence>
<gene>
    <name evidence="1" type="ORF">NPIL_261861</name>
</gene>
<keyword evidence="2" id="KW-1185">Reference proteome</keyword>
<dbReference type="AlphaFoldDB" id="A0A8X6QK25"/>